<comment type="caution">
    <text evidence="1">The sequence shown here is derived from an EMBL/GenBank/DDBJ whole genome shotgun (WGS) entry which is preliminary data.</text>
</comment>
<dbReference type="AlphaFoldDB" id="A0A6G4CNQ3"/>
<gene>
    <name evidence="1" type="ORF">EXM56_02650</name>
</gene>
<organism evidence="1">
    <name type="scientific">Clostridium botulinum</name>
    <dbReference type="NCBI Taxonomy" id="1491"/>
    <lineage>
        <taxon>Bacteria</taxon>
        <taxon>Bacillati</taxon>
        <taxon>Bacillota</taxon>
        <taxon>Clostridia</taxon>
        <taxon>Eubacteriales</taxon>
        <taxon>Clostridiaceae</taxon>
        <taxon>Clostridium</taxon>
    </lineage>
</organism>
<accession>A0A6G4CNQ3</accession>
<name>A0A6G4CNQ3_CLOBO</name>
<sequence>MEDIKLLRIDYEYSTFSMDGMETKFLCGIIVEFYYKKIEECKLRIEKNKGLSIEEIKERIWREIR</sequence>
<proteinExistence type="predicted"/>
<dbReference type="EMBL" id="SGKT01000004">
    <property type="protein sequence ID" value="NEZ74264.1"/>
    <property type="molecule type" value="Genomic_DNA"/>
</dbReference>
<reference evidence="1" key="1">
    <citation type="submission" date="2019-02" db="EMBL/GenBank/DDBJ databases">
        <title>Genome sequencing of Clostridium botulinum clinical isolates.</title>
        <authorList>
            <person name="Brunt J."/>
            <person name="Van Vliet A.H.M."/>
            <person name="Stringer S.C."/>
            <person name="Grant K.A."/>
            <person name="Carter A.C."/>
            <person name="Peck M.W."/>
        </authorList>
    </citation>
    <scope>NUCLEOTIDE SEQUENCE</scope>
    <source>
        <strain evidence="1">H114400598</strain>
    </source>
</reference>
<protein>
    <submittedName>
        <fullName evidence="1">Uncharacterized protein</fullName>
    </submittedName>
</protein>
<evidence type="ECO:0000313" key="1">
    <source>
        <dbReference type="EMBL" id="NEZ74264.1"/>
    </source>
</evidence>